<dbReference type="OrthoDB" id="8153974at2"/>
<proteinExistence type="predicted"/>
<accession>A0A545TKG7</accession>
<dbReference type="RefSeq" id="WP_142898042.1">
    <property type="nucleotide sequence ID" value="NZ_ML660058.1"/>
</dbReference>
<name>A0A545TKG7_9PROT</name>
<dbReference type="AlphaFoldDB" id="A0A545TKG7"/>
<keyword evidence="2" id="KW-1185">Reference proteome</keyword>
<sequence length="301" mass="33719">MKEQTGPTADPQFSLRGKSSILHFYALPIDSGRLVAAPAAFKGISMIDTNRQSELVLVEPGDRLVMLARTLQATDPTAETLLKKQAESIERGAETWIGHALYRHGSVFQSASDAPVWSHFELMYFRGFVPADTIRQLAVNPHGDRVELLRAEILLSTPSSFVLPRGWEGSADHPERTSSLEFLQVEPKHLDEYRKAMRVYCGPAAQTLVQTGRFGTFRAMETAAVLYHDPKFETDWNQVHLCELNPDGFEGFGKEFEAVHRQNISEDAEFSDTFASLGRLRTIPRWTFNDPVIEADAALAR</sequence>
<gene>
    <name evidence="1" type="ORF">FKG95_19225</name>
</gene>
<comment type="caution">
    <text evidence="1">The sequence shown here is derived from an EMBL/GenBank/DDBJ whole genome shotgun (WGS) entry which is preliminary data.</text>
</comment>
<evidence type="ECO:0000313" key="2">
    <source>
        <dbReference type="Proteomes" id="UP000315252"/>
    </source>
</evidence>
<dbReference type="Proteomes" id="UP000315252">
    <property type="component" value="Unassembled WGS sequence"/>
</dbReference>
<evidence type="ECO:0000313" key="1">
    <source>
        <dbReference type="EMBL" id="TQV77698.1"/>
    </source>
</evidence>
<protein>
    <submittedName>
        <fullName evidence="1">Uncharacterized protein</fullName>
    </submittedName>
</protein>
<dbReference type="EMBL" id="VHSH01000007">
    <property type="protein sequence ID" value="TQV77698.1"/>
    <property type="molecule type" value="Genomic_DNA"/>
</dbReference>
<organism evidence="1 2">
    <name type="scientific">Denitrobaculum tricleocarpae</name>
    <dbReference type="NCBI Taxonomy" id="2591009"/>
    <lineage>
        <taxon>Bacteria</taxon>
        <taxon>Pseudomonadati</taxon>
        <taxon>Pseudomonadota</taxon>
        <taxon>Alphaproteobacteria</taxon>
        <taxon>Rhodospirillales</taxon>
        <taxon>Rhodospirillaceae</taxon>
        <taxon>Denitrobaculum</taxon>
    </lineage>
</organism>
<reference evidence="1 2" key="1">
    <citation type="submission" date="2019-06" db="EMBL/GenBank/DDBJ databases">
        <title>Whole genome sequence for Rhodospirillaceae sp. R148.</title>
        <authorList>
            <person name="Wang G."/>
        </authorList>
    </citation>
    <scope>NUCLEOTIDE SEQUENCE [LARGE SCALE GENOMIC DNA]</scope>
    <source>
        <strain evidence="1 2">R148</strain>
    </source>
</reference>